<comment type="caution">
    <text evidence="3">The sequence shown here is derived from an EMBL/GenBank/DDBJ whole genome shotgun (WGS) entry which is preliminary data.</text>
</comment>
<reference evidence="3 4" key="1">
    <citation type="submission" date="2019-12" db="EMBL/GenBank/DDBJ databases">
        <authorList>
            <person name="Xu J."/>
        </authorList>
    </citation>
    <scope>NUCLEOTIDE SEQUENCE [LARGE SCALE GENOMIC DNA]</scope>
    <source>
        <strain evidence="3 4">HX-5-24</strain>
    </source>
</reference>
<feature type="domain" description="Antitoxin Xre-like helix-turn-helix" evidence="2">
    <location>
        <begin position="15"/>
        <end position="76"/>
    </location>
</feature>
<dbReference type="EMBL" id="WOXT01000001">
    <property type="protein sequence ID" value="MUV13745.1"/>
    <property type="molecule type" value="Genomic_DNA"/>
</dbReference>
<evidence type="ECO:0000313" key="3">
    <source>
        <dbReference type="EMBL" id="MUV13745.1"/>
    </source>
</evidence>
<accession>A0A7C9LWM9</accession>
<dbReference type="InterPro" id="IPR046847">
    <property type="entry name" value="Xre-like_HTH"/>
</dbReference>
<evidence type="ECO:0000313" key="4">
    <source>
        <dbReference type="Proteomes" id="UP000479692"/>
    </source>
</evidence>
<protein>
    <submittedName>
        <fullName evidence="3">DUF2384 domain-containing protein</fullName>
    </submittedName>
</protein>
<evidence type="ECO:0000259" key="2">
    <source>
        <dbReference type="Pfam" id="PF20432"/>
    </source>
</evidence>
<dbReference type="GO" id="GO:0003677">
    <property type="term" value="F:DNA binding"/>
    <property type="evidence" value="ECO:0007669"/>
    <property type="project" value="InterPro"/>
</dbReference>
<dbReference type="RefSeq" id="WP_156640926.1">
    <property type="nucleotide sequence ID" value="NZ_WOXT01000001.1"/>
</dbReference>
<sequence length="138" mass="15323">MAQPLEKPQAHAPDLSSAQSAAAALRTFFRIADAWGLSNDQQRQLLDCGRSTFYEWKSGRVKRGLDNATLERISHVFGIYAALQVLLPIPERAHAWIKRDNAAPLFGGKSALDRMLAGQVSDLFVVRQYLDAQRGGWS</sequence>
<dbReference type="Proteomes" id="UP000479692">
    <property type="component" value="Unassembled WGS sequence"/>
</dbReference>
<dbReference type="InterPro" id="IPR024467">
    <property type="entry name" value="Xre/MbcA/ParS-like_toxin-bd"/>
</dbReference>
<dbReference type="AlphaFoldDB" id="A0A7C9LWM9"/>
<dbReference type="Pfam" id="PF20432">
    <property type="entry name" value="Xre-like-HTH"/>
    <property type="match status" value="1"/>
</dbReference>
<feature type="domain" description="Antitoxin Xre/MbcA/ParS-like toxin-binding" evidence="1">
    <location>
        <begin position="83"/>
        <end position="136"/>
    </location>
</feature>
<name>A0A7C9LWM9_9GAMM</name>
<dbReference type="Pfam" id="PF09722">
    <property type="entry name" value="Xre_MbcA_ParS_C"/>
    <property type="match status" value="1"/>
</dbReference>
<evidence type="ECO:0000259" key="1">
    <source>
        <dbReference type="Pfam" id="PF09722"/>
    </source>
</evidence>
<keyword evidence="4" id="KW-1185">Reference proteome</keyword>
<organism evidence="3 4">
    <name type="scientific">Noviluteimonas gilva</name>
    <dbReference type="NCBI Taxonomy" id="2682097"/>
    <lineage>
        <taxon>Bacteria</taxon>
        <taxon>Pseudomonadati</taxon>
        <taxon>Pseudomonadota</taxon>
        <taxon>Gammaproteobacteria</taxon>
        <taxon>Lysobacterales</taxon>
        <taxon>Lysobacteraceae</taxon>
        <taxon>Noviluteimonas</taxon>
    </lineage>
</organism>
<gene>
    <name evidence="3" type="ORF">GN331_05925</name>
</gene>
<proteinExistence type="predicted"/>